<protein>
    <submittedName>
        <fullName evidence="2">Uncharacterized protein</fullName>
    </submittedName>
</protein>
<reference evidence="2" key="1">
    <citation type="journal article" date="2015" name="Nature">
        <title>Complex archaea that bridge the gap between prokaryotes and eukaryotes.</title>
        <authorList>
            <person name="Spang A."/>
            <person name="Saw J.H."/>
            <person name="Jorgensen S.L."/>
            <person name="Zaremba-Niedzwiedzka K."/>
            <person name="Martijn J."/>
            <person name="Lind A.E."/>
            <person name="van Eijk R."/>
            <person name="Schleper C."/>
            <person name="Guy L."/>
            <person name="Ettema T.J."/>
        </authorList>
    </citation>
    <scope>NUCLEOTIDE SEQUENCE</scope>
</reference>
<dbReference type="InterPro" id="IPR012334">
    <property type="entry name" value="Pectin_lyas_fold"/>
</dbReference>
<proteinExistence type="predicted"/>
<name>A0A0F9U950_9ZZZZ</name>
<gene>
    <name evidence="2" type="ORF">LCGC14_0295050</name>
</gene>
<organism evidence="2">
    <name type="scientific">marine sediment metagenome</name>
    <dbReference type="NCBI Taxonomy" id="412755"/>
    <lineage>
        <taxon>unclassified sequences</taxon>
        <taxon>metagenomes</taxon>
        <taxon>ecological metagenomes</taxon>
    </lineage>
</organism>
<accession>A0A0F9U950</accession>
<dbReference type="AlphaFoldDB" id="A0A0F9U950"/>
<dbReference type="Gene3D" id="2.160.20.10">
    <property type="entry name" value="Single-stranded right-handed beta-helix, Pectin lyase-like"/>
    <property type="match status" value="1"/>
</dbReference>
<evidence type="ECO:0000256" key="1">
    <source>
        <dbReference type="SAM" id="MobiDB-lite"/>
    </source>
</evidence>
<dbReference type="SUPFAM" id="SSF51126">
    <property type="entry name" value="Pectin lyase-like"/>
    <property type="match status" value="1"/>
</dbReference>
<dbReference type="EMBL" id="LAZR01000179">
    <property type="protein sequence ID" value="KKN83852.1"/>
    <property type="molecule type" value="Genomic_DNA"/>
</dbReference>
<evidence type="ECO:0000313" key="2">
    <source>
        <dbReference type="EMBL" id="KKN83852.1"/>
    </source>
</evidence>
<feature type="region of interest" description="Disordered" evidence="1">
    <location>
        <begin position="528"/>
        <end position="551"/>
    </location>
</feature>
<sequence length="596" mass="62054">MTAELIARLREHDILHRLLQKNAPSQPSIGPVFGDSVNLPDFYYVDSGNGNDGNDGRDPAFPLATIDAAINKCTASQGDIILVQPGHSETLTAAIELDVIGVQVIGVGEGNLRPQITLAADDNGIEISAANCRVENIYFNERTTTPTGNNGYIDVSAANAKILNCHFDCGAEDLDSITLALNADSCEIGGNRWVTTADGPDSAIRIEAIIDLLHVHHNIIDGGTAANGFDEGSIVSGSVHTNCIVEYNTFHALVSGFGLTFTAAATGVIQYNVFALGTLGSMLDPGSCMCIQNFEQDAVDESGILVPSVNPAGTVGGGAHGAINDITTDGMHGKLGTDTEMSDRSIWDMLEGDGFNSWPAGAAYANDVSIAEVLAYIQDGVRRGTGTVNPADVSLYDLIGGTKGHPAWPTAAAYTNDVSLMEVVGYIQDQIRPPAGDHIPGYGIRVSKTDVNVQATTDDIFTITGLVMVTLMIGEVTAAFDGTIGNFSLRIKTSNEPLCAATSVTSDLVDTLYMLTGQPNAPLNGGIAPTPHVAGPSAEHDSTVDRSPAQSPMLLGNASGSEIVEMLLSAADAATGALTLTCYYIPLEASASVVAA</sequence>
<comment type="caution">
    <text evidence="2">The sequence shown here is derived from an EMBL/GenBank/DDBJ whole genome shotgun (WGS) entry which is preliminary data.</text>
</comment>
<dbReference type="InterPro" id="IPR011050">
    <property type="entry name" value="Pectin_lyase_fold/virulence"/>
</dbReference>